<sequence>MKNNILILFICTILLSSCGPKISGKDEASFKSSKAKMEEKLSKAEKENLEKALRIVVLKAMKEKWNHSTDERYKGKSFDAISLKMIDGKTYSGIVKFAEDFLKEDKEEKITNGKKELDSLNKELIQLKAKTKDLDKFKLTKISISEDDFFGPTPFLDLTFLNQTGRKIIGDYMYQIDIYSKATGKLIASQQQGGGFNEGAGVNPNEEDLYHQPLLSEAIAHSTLWKSVKYPTTDLSKFDLVVKAYPVKLTTKEGTLERPKNLADLEKEIKELNQQLIELNKTEGTLDELELTP</sequence>
<reference evidence="3" key="1">
    <citation type="submission" date="2018-05" db="EMBL/GenBank/DDBJ databases">
        <title>Pedobacter paludis sp. nov., isolated from wetland soil.</title>
        <authorList>
            <person name="Zhang Y."/>
        </authorList>
    </citation>
    <scope>NUCLEOTIDE SEQUENCE [LARGE SCALE GENOMIC DNA]</scope>
    <source>
        <strain evidence="3">R-8</strain>
    </source>
</reference>
<dbReference type="InterPro" id="IPR046516">
    <property type="entry name" value="DUF6694"/>
</dbReference>
<dbReference type="Pfam" id="PF20404">
    <property type="entry name" value="DUF6694"/>
    <property type="match status" value="1"/>
</dbReference>
<dbReference type="EMBL" id="QGNY01000002">
    <property type="protein sequence ID" value="PWS32578.1"/>
    <property type="molecule type" value="Genomic_DNA"/>
</dbReference>
<evidence type="ECO:0000256" key="1">
    <source>
        <dbReference type="SAM" id="Coils"/>
    </source>
</evidence>
<evidence type="ECO:0008006" key="4">
    <source>
        <dbReference type="Google" id="ProtNLM"/>
    </source>
</evidence>
<accession>A0A317F512</accession>
<organism evidence="2 3">
    <name type="scientific">Pedobacter paludis</name>
    <dbReference type="NCBI Taxonomy" id="2203212"/>
    <lineage>
        <taxon>Bacteria</taxon>
        <taxon>Pseudomonadati</taxon>
        <taxon>Bacteroidota</taxon>
        <taxon>Sphingobacteriia</taxon>
        <taxon>Sphingobacteriales</taxon>
        <taxon>Sphingobacteriaceae</taxon>
        <taxon>Pedobacter</taxon>
    </lineage>
</organism>
<protein>
    <recommendedName>
        <fullName evidence="4">Lipoprotein</fullName>
    </recommendedName>
</protein>
<dbReference type="Proteomes" id="UP000245391">
    <property type="component" value="Unassembled WGS sequence"/>
</dbReference>
<feature type="coiled-coil region" evidence="1">
    <location>
        <begin position="262"/>
        <end position="292"/>
    </location>
</feature>
<feature type="coiled-coil region" evidence="1">
    <location>
        <begin position="27"/>
        <end position="54"/>
    </location>
</feature>
<evidence type="ECO:0000313" key="2">
    <source>
        <dbReference type="EMBL" id="PWS32578.1"/>
    </source>
</evidence>
<dbReference type="PROSITE" id="PS51257">
    <property type="entry name" value="PROKAR_LIPOPROTEIN"/>
    <property type="match status" value="1"/>
</dbReference>
<evidence type="ECO:0000313" key="3">
    <source>
        <dbReference type="Proteomes" id="UP000245391"/>
    </source>
</evidence>
<comment type="caution">
    <text evidence="2">The sequence shown here is derived from an EMBL/GenBank/DDBJ whole genome shotgun (WGS) entry which is preliminary data.</text>
</comment>
<proteinExistence type="predicted"/>
<name>A0A317F512_9SPHI</name>
<feature type="coiled-coil region" evidence="1">
    <location>
        <begin position="103"/>
        <end position="130"/>
    </location>
</feature>
<gene>
    <name evidence="2" type="ORF">DF947_05750</name>
</gene>
<keyword evidence="3" id="KW-1185">Reference proteome</keyword>
<dbReference type="OrthoDB" id="749119at2"/>
<dbReference type="AlphaFoldDB" id="A0A317F512"/>
<keyword evidence="1" id="KW-0175">Coiled coil</keyword>
<dbReference type="RefSeq" id="WP_109928751.1">
    <property type="nucleotide sequence ID" value="NZ_QGNY01000002.1"/>
</dbReference>